<dbReference type="NCBIfam" id="NF004654">
    <property type="entry name" value="PRK06004.1"/>
    <property type="match status" value="1"/>
</dbReference>
<accession>A0A2T5VDB9</accession>
<keyword evidence="9" id="KW-0966">Cell projection</keyword>
<dbReference type="AlphaFoldDB" id="A0A2T5VDB9"/>
<dbReference type="NCBIfam" id="TIGR01396">
    <property type="entry name" value="FlgB"/>
    <property type="match status" value="1"/>
</dbReference>
<dbReference type="Pfam" id="PF00460">
    <property type="entry name" value="Flg_bb_rod"/>
    <property type="match status" value="1"/>
</dbReference>
<evidence type="ECO:0000256" key="4">
    <source>
        <dbReference type="ARBA" id="ARBA00023143"/>
    </source>
</evidence>
<keyword evidence="10" id="KW-1185">Reference proteome</keyword>
<evidence type="ECO:0000256" key="7">
    <source>
        <dbReference type="SAM" id="MobiDB-lite"/>
    </source>
</evidence>
<dbReference type="GO" id="GO:0071973">
    <property type="term" value="P:bacterial-type flagellum-dependent cell motility"/>
    <property type="evidence" value="ECO:0007669"/>
    <property type="project" value="InterPro"/>
</dbReference>
<comment type="subunit">
    <text evidence="6">The basal body constitutes a major portion of the flagellar organelle and consists of a number of rings mounted on a central rod.</text>
</comment>
<comment type="similarity">
    <text evidence="2 6">Belongs to the flagella basal body rod proteins family.</text>
</comment>
<keyword evidence="9" id="KW-0969">Cilium</keyword>
<evidence type="ECO:0000256" key="5">
    <source>
        <dbReference type="ARBA" id="ARBA00024934"/>
    </source>
</evidence>
<evidence type="ECO:0000256" key="6">
    <source>
        <dbReference type="PIRNR" id="PIRNR002889"/>
    </source>
</evidence>
<keyword evidence="4 6" id="KW-0975">Bacterial flagellum</keyword>
<feature type="domain" description="Flagellar basal body rod protein N-terminal" evidence="8">
    <location>
        <begin position="20"/>
        <end position="38"/>
    </location>
</feature>
<dbReference type="RefSeq" id="WP_107989597.1">
    <property type="nucleotide sequence ID" value="NZ_QAYG01000002.1"/>
</dbReference>
<reference evidence="9 10" key="1">
    <citation type="submission" date="2018-04" db="EMBL/GenBank/DDBJ databases">
        <title>Genomic Encyclopedia of Archaeal and Bacterial Type Strains, Phase II (KMG-II): from individual species to whole genera.</title>
        <authorList>
            <person name="Goeker M."/>
        </authorList>
    </citation>
    <scope>NUCLEOTIDE SEQUENCE [LARGE SCALE GENOMIC DNA]</scope>
    <source>
        <strain evidence="9 10">DSM 23382</strain>
    </source>
</reference>
<dbReference type="InterPro" id="IPR006300">
    <property type="entry name" value="FlgB"/>
</dbReference>
<evidence type="ECO:0000313" key="10">
    <source>
        <dbReference type="Proteomes" id="UP000244081"/>
    </source>
</evidence>
<dbReference type="InterPro" id="IPR001444">
    <property type="entry name" value="Flag_bb_rod_N"/>
</dbReference>
<protein>
    <recommendedName>
        <fullName evidence="3 6">Flagellar basal body rod protein FlgB</fullName>
    </recommendedName>
</protein>
<dbReference type="PIRSF" id="PIRSF002889">
    <property type="entry name" value="Rod_FlgB"/>
    <property type="match status" value="1"/>
</dbReference>
<proteinExistence type="inferred from homology"/>
<sequence length="133" mass="14515">MGISDLSVFKALKTKMQWHQERQQVLSENVANADTPGYIGRDLKAPKFSDSLNRSGVRPVTMAVTEPGHMHASSSRGLGDPRKVGSFEVTPDDNSVVLEEQMMKVTANQMDYQAATTLYSRGLGMLKTAIGKA</sequence>
<evidence type="ECO:0000256" key="3">
    <source>
        <dbReference type="ARBA" id="ARBA00014376"/>
    </source>
</evidence>
<evidence type="ECO:0000256" key="2">
    <source>
        <dbReference type="ARBA" id="ARBA00009677"/>
    </source>
</evidence>
<dbReference type="GO" id="GO:0030694">
    <property type="term" value="C:bacterial-type flagellum basal body, rod"/>
    <property type="evidence" value="ECO:0007669"/>
    <property type="project" value="InterPro"/>
</dbReference>
<evidence type="ECO:0000256" key="1">
    <source>
        <dbReference type="ARBA" id="ARBA00004117"/>
    </source>
</evidence>
<organism evidence="9 10">
    <name type="scientific">Breoghania corrubedonensis</name>
    <dbReference type="NCBI Taxonomy" id="665038"/>
    <lineage>
        <taxon>Bacteria</taxon>
        <taxon>Pseudomonadati</taxon>
        <taxon>Pseudomonadota</taxon>
        <taxon>Alphaproteobacteria</taxon>
        <taxon>Hyphomicrobiales</taxon>
        <taxon>Stappiaceae</taxon>
        <taxon>Breoghania</taxon>
    </lineage>
</organism>
<name>A0A2T5VDB9_9HYPH</name>
<dbReference type="Proteomes" id="UP000244081">
    <property type="component" value="Unassembled WGS sequence"/>
</dbReference>
<evidence type="ECO:0000313" key="9">
    <source>
        <dbReference type="EMBL" id="PTW61767.1"/>
    </source>
</evidence>
<comment type="caution">
    <text evidence="9">The sequence shown here is derived from an EMBL/GenBank/DDBJ whole genome shotgun (WGS) entry which is preliminary data.</text>
</comment>
<dbReference type="EMBL" id="QAYG01000002">
    <property type="protein sequence ID" value="PTW61767.1"/>
    <property type="molecule type" value="Genomic_DNA"/>
</dbReference>
<evidence type="ECO:0000259" key="8">
    <source>
        <dbReference type="Pfam" id="PF00460"/>
    </source>
</evidence>
<feature type="region of interest" description="Disordered" evidence="7">
    <location>
        <begin position="66"/>
        <end position="91"/>
    </location>
</feature>
<comment type="subcellular location">
    <subcellularLocation>
        <location evidence="1 6">Bacterial flagellum basal body</location>
    </subcellularLocation>
</comment>
<dbReference type="OrthoDB" id="9788334at2"/>
<keyword evidence="9" id="KW-0282">Flagellum</keyword>
<comment type="function">
    <text evidence="5 6">Structural component of flagellum, the bacterial motility apparatus. Part of the rod structure of flagellar basal body.</text>
</comment>
<gene>
    <name evidence="9" type="ORF">C8N35_102483</name>
</gene>